<organism evidence="1 2">
    <name type="scientific">Heyndrickxia coagulans</name>
    <name type="common">Weizmannia coagulans</name>
    <dbReference type="NCBI Taxonomy" id="1398"/>
    <lineage>
        <taxon>Bacteria</taxon>
        <taxon>Bacillati</taxon>
        <taxon>Bacillota</taxon>
        <taxon>Bacilli</taxon>
        <taxon>Bacillales</taxon>
        <taxon>Bacillaceae</taxon>
        <taxon>Heyndrickxia</taxon>
    </lineage>
</organism>
<protein>
    <submittedName>
        <fullName evidence="1">Uncharacterized protein</fullName>
    </submittedName>
</protein>
<evidence type="ECO:0000313" key="2">
    <source>
        <dbReference type="Proteomes" id="UP000032024"/>
    </source>
</evidence>
<dbReference type="Proteomes" id="UP000032024">
    <property type="component" value="Chromosome"/>
</dbReference>
<sequence length="47" mass="5406">MNTLPILLSSLPAMQTAFFFLFPVSMPVNQDLNFLFNHLEERGSYIT</sequence>
<name>A0AAN0T5A4_HEYCO</name>
<evidence type="ECO:0000313" key="1">
    <source>
        <dbReference type="EMBL" id="AJO22269.1"/>
    </source>
</evidence>
<accession>A0AAN0T5A4</accession>
<gene>
    <name evidence="1" type="ORF">SB48_HM08orf02330</name>
</gene>
<keyword evidence="2" id="KW-1185">Reference proteome</keyword>
<dbReference type="EMBL" id="CP010525">
    <property type="protein sequence ID" value="AJO22269.1"/>
    <property type="molecule type" value="Genomic_DNA"/>
</dbReference>
<reference evidence="2" key="1">
    <citation type="submission" date="2015-01" db="EMBL/GenBank/DDBJ databases">
        <title>Comparative genome analysis of Bacillus coagulans HM-08, Clostridium butyricum HM-68, Bacillus subtilis HM-66 and Bacillus paralicheniformis BL-09.</title>
        <authorList>
            <person name="Zhang H."/>
        </authorList>
    </citation>
    <scope>NUCLEOTIDE SEQUENCE [LARGE SCALE GENOMIC DNA]</scope>
    <source>
        <strain evidence="2">HM-08</strain>
    </source>
</reference>
<dbReference type="AlphaFoldDB" id="A0AAN0T5A4"/>
<proteinExistence type="predicted"/>